<comment type="caution">
    <text evidence="1">The sequence shown here is derived from an EMBL/GenBank/DDBJ whole genome shotgun (WGS) entry which is preliminary data.</text>
</comment>
<accession>A0ABQ0TM56</accession>
<reference evidence="1 2" key="1">
    <citation type="submission" date="2019-06" db="EMBL/GenBank/DDBJ databases">
        <title>Whole genome shotgun sequence of Brevibacillus reuszeri NBRC 15719.</title>
        <authorList>
            <person name="Hosoyama A."/>
            <person name="Uohara A."/>
            <person name="Ohji S."/>
            <person name="Ichikawa N."/>
        </authorList>
    </citation>
    <scope>NUCLEOTIDE SEQUENCE [LARGE SCALE GENOMIC DNA]</scope>
    <source>
        <strain evidence="1 2">NBRC 15719</strain>
    </source>
</reference>
<evidence type="ECO:0000313" key="2">
    <source>
        <dbReference type="Proteomes" id="UP000319578"/>
    </source>
</evidence>
<keyword evidence="2" id="KW-1185">Reference proteome</keyword>
<name>A0ABQ0TM56_9BACL</name>
<proteinExistence type="predicted"/>
<protein>
    <submittedName>
        <fullName evidence="1">Uncharacterized protein</fullName>
    </submittedName>
</protein>
<dbReference type="EMBL" id="BJON01000010">
    <property type="protein sequence ID" value="GED69030.1"/>
    <property type="molecule type" value="Genomic_DNA"/>
</dbReference>
<organism evidence="1 2">
    <name type="scientific">Brevibacillus reuszeri</name>
    <dbReference type="NCBI Taxonomy" id="54915"/>
    <lineage>
        <taxon>Bacteria</taxon>
        <taxon>Bacillati</taxon>
        <taxon>Bacillota</taxon>
        <taxon>Bacilli</taxon>
        <taxon>Bacillales</taxon>
        <taxon>Paenibacillaceae</taxon>
        <taxon>Brevibacillus</taxon>
    </lineage>
</organism>
<evidence type="ECO:0000313" key="1">
    <source>
        <dbReference type="EMBL" id="GED69030.1"/>
    </source>
</evidence>
<sequence length="77" mass="9375">MIKMGADRPVRRLNNYYKSNDAFKAWIKANEQWFSENPEVFQQMLRNPKMVNLFMDLMVMNSPRIQKRLGRIARRRK</sequence>
<gene>
    <name evidence="1" type="ORF">BRE01_27320</name>
</gene>
<dbReference type="Proteomes" id="UP000319578">
    <property type="component" value="Unassembled WGS sequence"/>
</dbReference>